<dbReference type="Pfam" id="PF00892">
    <property type="entry name" value="EamA"/>
    <property type="match status" value="1"/>
</dbReference>
<feature type="transmembrane region" description="Helical" evidence="2">
    <location>
        <begin position="48"/>
        <end position="69"/>
    </location>
</feature>
<dbReference type="InterPro" id="IPR000620">
    <property type="entry name" value="EamA_dom"/>
</dbReference>
<comment type="caution">
    <text evidence="4">The sequence shown here is derived from an EMBL/GenBank/DDBJ whole genome shotgun (WGS) entry which is preliminary data.</text>
</comment>
<name>A0ABV5PIV1_STRCM</name>
<keyword evidence="2" id="KW-1133">Transmembrane helix</keyword>
<dbReference type="InterPro" id="IPR037185">
    <property type="entry name" value="EmrE-like"/>
</dbReference>
<organism evidence="4 5">
    <name type="scientific">Streptomyces cremeus</name>
    <dbReference type="NCBI Taxonomy" id="66881"/>
    <lineage>
        <taxon>Bacteria</taxon>
        <taxon>Bacillati</taxon>
        <taxon>Actinomycetota</taxon>
        <taxon>Actinomycetes</taxon>
        <taxon>Kitasatosporales</taxon>
        <taxon>Streptomycetaceae</taxon>
        <taxon>Streptomyces</taxon>
    </lineage>
</organism>
<sequence>MAVQYIGLAQADPASSLWPVVAGRLAAVLLLLPHTWRHASHFRQPPGMLMQAAVIGAGAALGLSLYLLAAHQQMLAIVVVLASLYPAVPTVLGLVLLHEKVTGKQMAGLLSAGAAIVLLSLG</sequence>
<evidence type="ECO:0000256" key="2">
    <source>
        <dbReference type="SAM" id="Phobius"/>
    </source>
</evidence>
<dbReference type="EMBL" id="JBHMCR010000016">
    <property type="protein sequence ID" value="MFB9523144.1"/>
    <property type="molecule type" value="Genomic_DNA"/>
</dbReference>
<reference evidence="4 5" key="1">
    <citation type="submission" date="2024-09" db="EMBL/GenBank/DDBJ databases">
        <authorList>
            <person name="Sun Q."/>
            <person name="Mori K."/>
        </authorList>
    </citation>
    <scope>NUCLEOTIDE SEQUENCE [LARGE SCALE GENOMIC DNA]</scope>
    <source>
        <strain evidence="4 5">JCM 4362</strain>
    </source>
</reference>
<feature type="transmembrane region" description="Helical" evidence="2">
    <location>
        <begin position="17"/>
        <end position="36"/>
    </location>
</feature>
<keyword evidence="2" id="KW-0812">Transmembrane</keyword>
<feature type="transmembrane region" description="Helical" evidence="2">
    <location>
        <begin position="75"/>
        <end position="97"/>
    </location>
</feature>
<feature type="domain" description="EamA" evidence="3">
    <location>
        <begin position="25"/>
        <end position="120"/>
    </location>
</feature>
<proteinExistence type="inferred from homology"/>
<gene>
    <name evidence="4" type="ORF">ACFFTU_24685</name>
</gene>
<evidence type="ECO:0000313" key="4">
    <source>
        <dbReference type="EMBL" id="MFB9523144.1"/>
    </source>
</evidence>
<evidence type="ECO:0000256" key="1">
    <source>
        <dbReference type="ARBA" id="ARBA00007362"/>
    </source>
</evidence>
<dbReference type="Proteomes" id="UP001589718">
    <property type="component" value="Unassembled WGS sequence"/>
</dbReference>
<keyword evidence="5" id="KW-1185">Reference proteome</keyword>
<accession>A0ABV5PIV1</accession>
<evidence type="ECO:0000313" key="5">
    <source>
        <dbReference type="Proteomes" id="UP001589718"/>
    </source>
</evidence>
<dbReference type="RefSeq" id="WP_345219805.1">
    <property type="nucleotide sequence ID" value="NZ_BAAAXE010000002.1"/>
</dbReference>
<protein>
    <submittedName>
        <fullName evidence="4">EamA family transporter</fullName>
    </submittedName>
</protein>
<evidence type="ECO:0000259" key="3">
    <source>
        <dbReference type="Pfam" id="PF00892"/>
    </source>
</evidence>
<comment type="similarity">
    <text evidence="1">Belongs to the EamA transporter family.</text>
</comment>
<keyword evidence="2" id="KW-0472">Membrane</keyword>
<dbReference type="SUPFAM" id="SSF103481">
    <property type="entry name" value="Multidrug resistance efflux transporter EmrE"/>
    <property type="match status" value="1"/>
</dbReference>